<sequence length="100" mass="10895">MCFGEQGASALAVGRGDQQGGSGDLNSKLRQGLERKPPVGSSASPTGFAMDDGRSFWMCPVLDFFSFLLGRLVLESLMEFTGTLALFDAFFLEQQEARRH</sequence>
<protein>
    <submittedName>
        <fullName evidence="2 3">Uncharacterized protein</fullName>
    </submittedName>
</protein>
<dbReference type="EMBL" id="CM000882">
    <property type="protein sequence ID" value="PNT67500.1"/>
    <property type="molecule type" value="Genomic_DNA"/>
</dbReference>
<reference evidence="3" key="3">
    <citation type="submission" date="2018-08" db="UniProtKB">
        <authorList>
            <consortium name="EnsemblPlants"/>
        </authorList>
    </citation>
    <scope>IDENTIFICATION</scope>
    <source>
        <strain evidence="3">cv. Bd21</strain>
    </source>
</reference>
<reference evidence="2 3" key="1">
    <citation type="journal article" date="2010" name="Nature">
        <title>Genome sequencing and analysis of the model grass Brachypodium distachyon.</title>
        <authorList>
            <consortium name="International Brachypodium Initiative"/>
        </authorList>
    </citation>
    <scope>NUCLEOTIDE SEQUENCE [LARGE SCALE GENOMIC DNA]</scope>
    <source>
        <strain evidence="2 3">Bd21</strain>
    </source>
</reference>
<evidence type="ECO:0000313" key="3">
    <source>
        <dbReference type="EnsemblPlants" id="PNT67500"/>
    </source>
</evidence>
<gene>
    <name evidence="2" type="ORF">BRADI_3g28055v3</name>
</gene>
<name>A0A2K2CZN8_BRADI</name>
<evidence type="ECO:0000313" key="4">
    <source>
        <dbReference type="Proteomes" id="UP000008810"/>
    </source>
</evidence>
<evidence type="ECO:0000256" key="1">
    <source>
        <dbReference type="SAM" id="MobiDB-lite"/>
    </source>
</evidence>
<dbReference type="EnsemblPlants" id="PNT67500">
    <property type="protein sequence ID" value="PNT67500"/>
    <property type="gene ID" value="BRADI_3g28055v3"/>
</dbReference>
<accession>A0A2K2CZN8</accession>
<organism evidence="2">
    <name type="scientific">Brachypodium distachyon</name>
    <name type="common">Purple false brome</name>
    <name type="synonym">Trachynia distachya</name>
    <dbReference type="NCBI Taxonomy" id="15368"/>
    <lineage>
        <taxon>Eukaryota</taxon>
        <taxon>Viridiplantae</taxon>
        <taxon>Streptophyta</taxon>
        <taxon>Embryophyta</taxon>
        <taxon>Tracheophyta</taxon>
        <taxon>Spermatophyta</taxon>
        <taxon>Magnoliopsida</taxon>
        <taxon>Liliopsida</taxon>
        <taxon>Poales</taxon>
        <taxon>Poaceae</taxon>
        <taxon>BOP clade</taxon>
        <taxon>Pooideae</taxon>
        <taxon>Stipodae</taxon>
        <taxon>Brachypodieae</taxon>
        <taxon>Brachypodium</taxon>
    </lineage>
</organism>
<proteinExistence type="predicted"/>
<feature type="region of interest" description="Disordered" evidence="1">
    <location>
        <begin position="1"/>
        <end position="45"/>
    </location>
</feature>
<keyword evidence="4" id="KW-1185">Reference proteome</keyword>
<dbReference type="AlphaFoldDB" id="A0A2K2CZN8"/>
<dbReference type="Gramene" id="PNT67500">
    <property type="protein sequence ID" value="PNT67500"/>
    <property type="gene ID" value="BRADI_3g28055v3"/>
</dbReference>
<reference evidence="2" key="2">
    <citation type="submission" date="2017-06" db="EMBL/GenBank/DDBJ databases">
        <title>WGS assembly of Brachypodium distachyon.</title>
        <authorList>
            <consortium name="The International Brachypodium Initiative"/>
            <person name="Lucas S."/>
            <person name="Harmon-Smith M."/>
            <person name="Lail K."/>
            <person name="Tice H."/>
            <person name="Grimwood J."/>
            <person name="Bruce D."/>
            <person name="Barry K."/>
            <person name="Shu S."/>
            <person name="Lindquist E."/>
            <person name="Wang M."/>
            <person name="Pitluck S."/>
            <person name="Vogel J.P."/>
            <person name="Garvin D.F."/>
            <person name="Mockler T.C."/>
            <person name="Schmutz J."/>
            <person name="Rokhsar D."/>
            <person name="Bevan M.W."/>
        </authorList>
    </citation>
    <scope>NUCLEOTIDE SEQUENCE</scope>
    <source>
        <strain evidence="2">Bd21</strain>
    </source>
</reference>
<dbReference type="InParanoid" id="A0A2K2CZN8"/>
<evidence type="ECO:0000313" key="2">
    <source>
        <dbReference type="EMBL" id="PNT67500.1"/>
    </source>
</evidence>
<dbReference type="Proteomes" id="UP000008810">
    <property type="component" value="Chromosome 3"/>
</dbReference>